<accession>A0AAE1B5L8</accession>
<evidence type="ECO:0000256" key="1">
    <source>
        <dbReference type="SAM" id="MobiDB-lite"/>
    </source>
</evidence>
<evidence type="ECO:0000313" key="3">
    <source>
        <dbReference type="Proteomes" id="UP001283361"/>
    </source>
</evidence>
<feature type="region of interest" description="Disordered" evidence="1">
    <location>
        <begin position="34"/>
        <end position="55"/>
    </location>
</feature>
<name>A0AAE1B5L8_9GAST</name>
<evidence type="ECO:0000313" key="2">
    <source>
        <dbReference type="EMBL" id="KAK3800108.1"/>
    </source>
</evidence>
<sequence length="113" mass="12238">MPELTFAESARADDAIPLDEFARDDDAAGVAETSFSTLPDAPPITPSIEPGDNISNLRDEVRADALDGAKKDWSMHSTSRLARNTICLPSKFAMINSASARMGKPFTGRLKRE</sequence>
<proteinExistence type="predicted"/>
<keyword evidence="3" id="KW-1185">Reference proteome</keyword>
<organism evidence="2 3">
    <name type="scientific">Elysia crispata</name>
    <name type="common">lettuce slug</name>
    <dbReference type="NCBI Taxonomy" id="231223"/>
    <lineage>
        <taxon>Eukaryota</taxon>
        <taxon>Metazoa</taxon>
        <taxon>Spiralia</taxon>
        <taxon>Lophotrochozoa</taxon>
        <taxon>Mollusca</taxon>
        <taxon>Gastropoda</taxon>
        <taxon>Heterobranchia</taxon>
        <taxon>Euthyneura</taxon>
        <taxon>Panpulmonata</taxon>
        <taxon>Sacoglossa</taxon>
        <taxon>Placobranchoidea</taxon>
        <taxon>Plakobranchidae</taxon>
        <taxon>Elysia</taxon>
    </lineage>
</organism>
<comment type="caution">
    <text evidence="2">The sequence shown here is derived from an EMBL/GenBank/DDBJ whole genome shotgun (WGS) entry which is preliminary data.</text>
</comment>
<reference evidence="2" key="1">
    <citation type="journal article" date="2023" name="G3 (Bethesda)">
        <title>A reference genome for the long-term kleptoplast-retaining sea slug Elysia crispata morphotype clarki.</title>
        <authorList>
            <person name="Eastman K.E."/>
            <person name="Pendleton A.L."/>
            <person name="Shaikh M.A."/>
            <person name="Suttiyut T."/>
            <person name="Ogas R."/>
            <person name="Tomko P."/>
            <person name="Gavelis G."/>
            <person name="Widhalm J.R."/>
            <person name="Wisecaver J.H."/>
        </authorList>
    </citation>
    <scope>NUCLEOTIDE SEQUENCE</scope>
    <source>
        <strain evidence="2">ECLA1</strain>
    </source>
</reference>
<gene>
    <name evidence="2" type="ORF">RRG08_015074</name>
</gene>
<dbReference type="AlphaFoldDB" id="A0AAE1B5L8"/>
<dbReference type="EMBL" id="JAWDGP010000502">
    <property type="protein sequence ID" value="KAK3800108.1"/>
    <property type="molecule type" value="Genomic_DNA"/>
</dbReference>
<dbReference type="Proteomes" id="UP001283361">
    <property type="component" value="Unassembled WGS sequence"/>
</dbReference>
<protein>
    <submittedName>
        <fullName evidence="2">Uncharacterized protein</fullName>
    </submittedName>
</protein>